<feature type="region of interest" description="Disordered" evidence="1">
    <location>
        <begin position="109"/>
        <end position="211"/>
    </location>
</feature>
<comment type="caution">
    <text evidence="2">The sequence shown here is derived from an EMBL/GenBank/DDBJ whole genome shotgun (WGS) entry which is preliminary data.</text>
</comment>
<protein>
    <recommendedName>
        <fullName evidence="4">Extracellular matrix protein</fullName>
    </recommendedName>
</protein>
<feature type="compositionally biased region" description="Low complexity" evidence="1">
    <location>
        <begin position="175"/>
        <end position="206"/>
    </location>
</feature>
<dbReference type="PANTHER" id="PTHR40633">
    <property type="entry name" value="MATRIX PROTEIN, PUTATIVE (AFU_ORTHOLOGUE AFUA_8G05410)-RELATED"/>
    <property type="match status" value="1"/>
</dbReference>
<accession>A0A9P9JLF4</accession>
<feature type="compositionally biased region" description="Polar residues" evidence="1">
    <location>
        <begin position="160"/>
        <end position="174"/>
    </location>
</feature>
<reference evidence="2" key="1">
    <citation type="journal article" date="2021" name="Nat. Commun.">
        <title>Genetic determinants of endophytism in the Arabidopsis root mycobiome.</title>
        <authorList>
            <person name="Mesny F."/>
            <person name="Miyauchi S."/>
            <person name="Thiergart T."/>
            <person name="Pickel B."/>
            <person name="Atanasova L."/>
            <person name="Karlsson M."/>
            <person name="Huettel B."/>
            <person name="Barry K.W."/>
            <person name="Haridas S."/>
            <person name="Chen C."/>
            <person name="Bauer D."/>
            <person name="Andreopoulos W."/>
            <person name="Pangilinan J."/>
            <person name="LaButti K."/>
            <person name="Riley R."/>
            <person name="Lipzen A."/>
            <person name="Clum A."/>
            <person name="Drula E."/>
            <person name="Henrissat B."/>
            <person name="Kohler A."/>
            <person name="Grigoriev I.V."/>
            <person name="Martin F.M."/>
            <person name="Hacquard S."/>
        </authorList>
    </citation>
    <scope>NUCLEOTIDE SEQUENCE</scope>
    <source>
        <strain evidence="2">MPI-CAGE-AT-0021</strain>
    </source>
</reference>
<evidence type="ECO:0000313" key="2">
    <source>
        <dbReference type="EMBL" id="KAH7163060.1"/>
    </source>
</evidence>
<proteinExistence type="predicted"/>
<dbReference type="AlphaFoldDB" id="A0A9P9JLF4"/>
<organism evidence="2 3">
    <name type="scientific">Dactylonectria estremocensis</name>
    <dbReference type="NCBI Taxonomy" id="1079267"/>
    <lineage>
        <taxon>Eukaryota</taxon>
        <taxon>Fungi</taxon>
        <taxon>Dikarya</taxon>
        <taxon>Ascomycota</taxon>
        <taxon>Pezizomycotina</taxon>
        <taxon>Sordariomycetes</taxon>
        <taxon>Hypocreomycetidae</taxon>
        <taxon>Hypocreales</taxon>
        <taxon>Nectriaceae</taxon>
        <taxon>Dactylonectria</taxon>
    </lineage>
</organism>
<dbReference type="InterPro" id="IPR052982">
    <property type="entry name" value="SRP1/TIP1-like"/>
</dbReference>
<dbReference type="OrthoDB" id="5589325at2759"/>
<feature type="compositionally biased region" description="Low complexity" evidence="1">
    <location>
        <begin position="109"/>
        <end position="159"/>
    </location>
</feature>
<dbReference type="PANTHER" id="PTHR40633:SF1">
    <property type="entry name" value="GPI ANCHORED SERINE-THREONINE RICH PROTEIN (AFU_ORTHOLOGUE AFUA_1G03630)"/>
    <property type="match status" value="1"/>
</dbReference>
<keyword evidence="3" id="KW-1185">Reference proteome</keyword>
<evidence type="ECO:0000256" key="1">
    <source>
        <dbReference type="SAM" id="MobiDB-lite"/>
    </source>
</evidence>
<dbReference type="Proteomes" id="UP000717696">
    <property type="component" value="Unassembled WGS sequence"/>
</dbReference>
<dbReference type="EMBL" id="JAGMUU010000001">
    <property type="protein sequence ID" value="KAH7163060.1"/>
    <property type="molecule type" value="Genomic_DNA"/>
</dbReference>
<gene>
    <name evidence="2" type="ORF">B0J13DRAFT_615663</name>
</gene>
<name>A0A9P9JLF4_9HYPO</name>
<sequence>MKYSVAYIATLASAVSAAKFLNSNWDVVIGTPFEIKFDGCADGCTIVLQNGISTDLSDVETLTAEAKDGSFTWTPSKLPTDEYNFKISENSDPTEVNYSSQFVIEGDVEATSSAETSTAVSTSAAESTSAESTSSAESTEATTLTTLSTAVTTTEVETTFSTPAATHNGTTPGVSTDASSTKTKGSSSTATEDASSTATETSASTTVPDSGATRMTSSIALIAGAVMAMVYLN</sequence>
<evidence type="ECO:0008006" key="4">
    <source>
        <dbReference type="Google" id="ProtNLM"/>
    </source>
</evidence>
<evidence type="ECO:0000313" key="3">
    <source>
        <dbReference type="Proteomes" id="UP000717696"/>
    </source>
</evidence>